<gene>
    <name evidence="11" type="ORF">EZI54_00795</name>
</gene>
<feature type="transmembrane region" description="Helical" evidence="8">
    <location>
        <begin position="791"/>
        <end position="813"/>
    </location>
</feature>
<feature type="transmembrane region" description="Helical" evidence="8">
    <location>
        <begin position="712"/>
        <end position="735"/>
    </location>
</feature>
<dbReference type="PANTHER" id="PTHR43038">
    <property type="entry name" value="ATP-BINDING CASSETTE, SUB-FAMILY H, MEMBER 1"/>
    <property type="match status" value="1"/>
</dbReference>
<evidence type="ECO:0000259" key="9">
    <source>
        <dbReference type="PROSITE" id="PS50893"/>
    </source>
</evidence>
<evidence type="ECO:0000256" key="8">
    <source>
        <dbReference type="SAM" id="Phobius"/>
    </source>
</evidence>
<keyword evidence="2 8" id="KW-0812">Transmembrane</keyword>
<dbReference type="PROSITE" id="PS00211">
    <property type="entry name" value="ABC_TRANSPORTER_1"/>
    <property type="match status" value="1"/>
</dbReference>
<accession>A0ABY1ZR95</accession>
<evidence type="ECO:0000256" key="4">
    <source>
        <dbReference type="ARBA" id="ARBA00022840"/>
    </source>
</evidence>
<dbReference type="InterPro" id="IPR027417">
    <property type="entry name" value="P-loop_NTPase"/>
</dbReference>
<protein>
    <submittedName>
        <fullName evidence="11">ABC transporter ATP-binding protein/permease</fullName>
    </submittedName>
</protein>
<dbReference type="Gene3D" id="3.40.50.300">
    <property type="entry name" value="P-loop containing nucleotide triphosphate hydrolases"/>
    <property type="match status" value="2"/>
</dbReference>
<feature type="region of interest" description="Disordered" evidence="7">
    <location>
        <begin position="510"/>
        <end position="534"/>
    </location>
</feature>
<dbReference type="InterPro" id="IPR003439">
    <property type="entry name" value="ABC_transporter-like_ATP-bd"/>
</dbReference>
<dbReference type="InterPro" id="IPR003593">
    <property type="entry name" value="AAA+_ATPase"/>
</dbReference>
<dbReference type="RefSeq" id="WP_131478050.1">
    <property type="nucleotide sequence ID" value="NZ_SJDL01000001.1"/>
</dbReference>
<comment type="subcellular location">
    <subcellularLocation>
        <location evidence="1">Membrane</location>
        <topology evidence="1">Multi-pass membrane protein</topology>
    </subcellularLocation>
</comment>
<feature type="transmembrane region" description="Helical" evidence="8">
    <location>
        <begin position="820"/>
        <end position="841"/>
    </location>
</feature>
<dbReference type="EMBL" id="SJDL01000001">
    <property type="protein sequence ID" value="TBW59523.1"/>
    <property type="molecule type" value="Genomic_DNA"/>
</dbReference>
<dbReference type="InterPro" id="IPR017871">
    <property type="entry name" value="ABC_transporter-like_CS"/>
</dbReference>
<feature type="transmembrane region" description="Helical" evidence="8">
    <location>
        <begin position="880"/>
        <end position="902"/>
    </location>
</feature>
<evidence type="ECO:0000256" key="2">
    <source>
        <dbReference type="ARBA" id="ARBA00022692"/>
    </source>
</evidence>
<dbReference type="Proteomes" id="UP000313645">
    <property type="component" value="Unassembled WGS sequence"/>
</dbReference>
<evidence type="ECO:0000256" key="1">
    <source>
        <dbReference type="ARBA" id="ARBA00004141"/>
    </source>
</evidence>
<dbReference type="Gene3D" id="3.40.1710.10">
    <property type="entry name" value="abc type-2 transporter like domain"/>
    <property type="match status" value="1"/>
</dbReference>
<proteinExistence type="predicted"/>
<keyword evidence="5 8" id="KW-1133">Transmembrane helix</keyword>
<dbReference type="InterPro" id="IPR013525">
    <property type="entry name" value="ABC2_TM"/>
</dbReference>
<keyword evidence="4 11" id="KW-0067">ATP-binding</keyword>
<evidence type="ECO:0000256" key="5">
    <source>
        <dbReference type="ARBA" id="ARBA00022989"/>
    </source>
</evidence>
<dbReference type="InterPro" id="IPR047817">
    <property type="entry name" value="ABC2_TM_bact-type"/>
</dbReference>
<dbReference type="NCBIfam" id="NF033858">
    <property type="entry name" value="ABC2_perm_RbbA"/>
    <property type="match status" value="1"/>
</dbReference>
<feature type="domain" description="ABC transmembrane type-2" evidence="10">
    <location>
        <begin position="664"/>
        <end position="905"/>
    </location>
</feature>
<feature type="domain" description="ABC transporter" evidence="9">
    <location>
        <begin position="7"/>
        <end position="242"/>
    </location>
</feature>
<dbReference type="SUPFAM" id="SSF52540">
    <property type="entry name" value="P-loop containing nucleoside triphosphate hydrolases"/>
    <property type="match status" value="2"/>
</dbReference>
<feature type="domain" description="ABC transporter" evidence="9">
    <location>
        <begin position="270"/>
        <end position="500"/>
    </location>
</feature>
<evidence type="ECO:0000256" key="7">
    <source>
        <dbReference type="SAM" id="MobiDB-lite"/>
    </source>
</evidence>
<dbReference type="PROSITE" id="PS50893">
    <property type="entry name" value="ABC_TRANSPORTER_2"/>
    <property type="match status" value="2"/>
</dbReference>
<evidence type="ECO:0000313" key="12">
    <source>
        <dbReference type="Proteomes" id="UP000313645"/>
    </source>
</evidence>
<dbReference type="SMART" id="SM00382">
    <property type="entry name" value="AAA"/>
    <property type="match status" value="2"/>
</dbReference>
<dbReference type="Pfam" id="PF00005">
    <property type="entry name" value="ABC_tran"/>
    <property type="match status" value="2"/>
</dbReference>
<dbReference type="Pfam" id="PF12698">
    <property type="entry name" value="ABC2_membrane_3"/>
    <property type="match status" value="1"/>
</dbReference>
<evidence type="ECO:0000256" key="3">
    <source>
        <dbReference type="ARBA" id="ARBA00022741"/>
    </source>
</evidence>
<keyword evidence="12" id="KW-1185">Reference proteome</keyword>
<evidence type="ECO:0000256" key="6">
    <source>
        <dbReference type="ARBA" id="ARBA00023136"/>
    </source>
</evidence>
<evidence type="ECO:0000259" key="10">
    <source>
        <dbReference type="PROSITE" id="PS51012"/>
    </source>
</evidence>
<evidence type="ECO:0000313" key="11">
    <source>
        <dbReference type="EMBL" id="TBW59523.1"/>
    </source>
</evidence>
<keyword evidence="3" id="KW-0547">Nucleotide-binding</keyword>
<dbReference type="InterPro" id="IPR047651">
    <property type="entry name" value="ABC2_perm_RbbA"/>
</dbReference>
<keyword evidence="6 8" id="KW-0472">Membrane</keyword>
<dbReference type="CDD" id="cd03230">
    <property type="entry name" value="ABC_DR_subfamily_A"/>
    <property type="match status" value="2"/>
</dbReference>
<feature type="transmembrane region" description="Helical" evidence="8">
    <location>
        <begin position="762"/>
        <end position="785"/>
    </location>
</feature>
<dbReference type="PANTHER" id="PTHR43038:SF4">
    <property type="entry name" value="RIBOSOME-ASSOCIATED ATPASE"/>
    <property type="match status" value="1"/>
</dbReference>
<name>A0ABY1ZR95_9GAMM</name>
<sequence length="907" mass="99550">MSQDSVACLREIGLRYGKVQALDHLSLDIPASQVVGLIGPDGVGKSSLLALTAGCRRIQTGTVTVLGGDMADASHRRLTGPRIAYMPQGLGRNLYLSLTVRENLELFGRLFSQGRDERDRRIADLTRSTGLEKFTGRPAGKLSGGMKQKLGLCCALIHDPDLLILDEPTTGVDPLSRSQFWALIERIRRQRPGMSVLVATAYMDEAAGFDWLIAMNDGRVLDAGTPAGLLAKTGCDSLERAFVELLPESRRGQHRELVIPPRTVSDGVAIEAHGLTKRFGDFTAVDHVDFRIERGEIFGFLGSNGCGKSTTMKMLTGLLPFEEGEARLFGEPVDPHDIDTRRRVGYMSQAFSLYGELTVGQNLDLHARLFHLPDDAYQVRRRELLDRFDLASVIDQTSGELPLGVRQRLSLAVAILHQPEILILDEPTSGVDPVARDRFWQQLIRMSREDGVTIFISTHFMNEAMRCDRISLMHAGQVLDSDAPRALMDKRGSTTLEETFIAYLRDASDDSGVPPAPAIDTPVDSTGTAPPPPRFSRRRLLSYARLESMELRRDPVRATMALAGTLILMFIMGYGITMDVEDLGFAVLDRDQTTTSEHYVLNLAGSRYFREKAPLTSYDDMDRRLRNGDISLAVEIPPHFGRDLKRGDAPQVAYWVDGATPHRANTIEGYVQGIHVAYLEELARDHGMDPSAGRADVEVRYRYNPGVQSLPAMVPAVIPLLLMMIPAILTALGVVREKELGSITNFYVTPVTRLEFLLGKQLPYIGMGLVNFLLMALLAATVFGVPVKGSLLTLTLGALLYVMCSTGLGLLMSSLFRSQIAAIFGTAIATLIPAIQFSGIVHPVSAMEGASAFIGHLYPTSHFLLISRGAFSKALGMEELYPYFLALMVTVPVLILASVAGLRKQEK</sequence>
<dbReference type="PROSITE" id="PS51012">
    <property type="entry name" value="ABC_TM2"/>
    <property type="match status" value="1"/>
</dbReference>
<reference evidence="11 12" key="1">
    <citation type="submission" date="2019-02" db="EMBL/GenBank/DDBJ databases">
        <title>Marinobacter halodurans sp. nov., a marine bacterium isolated from sea tidal flat.</title>
        <authorList>
            <person name="Yoo Y."/>
            <person name="Lee D.W."/>
            <person name="Kim B.S."/>
            <person name="Kim J.-J."/>
        </authorList>
    </citation>
    <scope>NUCLEOTIDE SEQUENCE [LARGE SCALE GENOMIC DNA]</scope>
    <source>
        <strain evidence="11 12">YJ-S3-2</strain>
    </source>
</reference>
<organism evidence="11 12">
    <name type="scientific">Marinobacter halodurans</name>
    <dbReference type="NCBI Taxonomy" id="2528979"/>
    <lineage>
        <taxon>Bacteria</taxon>
        <taxon>Pseudomonadati</taxon>
        <taxon>Pseudomonadota</taxon>
        <taxon>Gammaproteobacteria</taxon>
        <taxon>Pseudomonadales</taxon>
        <taxon>Marinobacteraceae</taxon>
        <taxon>Marinobacter</taxon>
    </lineage>
</organism>
<comment type="caution">
    <text evidence="11">The sequence shown here is derived from an EMBL/GenBank/DDBJ whole genome shotgun (WGS) entry which is preliminary data.</text>
</comment>
<dbReference type="GO" id="GO:0005524">
    <property type="term" value="F:ATP binding"/>
    <property type="evidence" value="ECO:0007669"/>
    <property type="project" value="UniProtKB-KW"/>
</dbReference>